<accession>A0A9D2DLZ8</accession>
<dbReference type="PANTHER" id="PTHR43479:SF7">
    <property type="entry name" value="TETR-FAMILY TRANSCRIPTIONAL REGULATOR"/>
    <property type="match status" value="1"/>
</dbReference>
<dbReference type="InterPro" id="IPR050624">
    <property type="entry name" value="HTH-type_Tx_Regulator"/>
</dbReference>
<evidence type="ECO:0000313" key="4">
    <source>
        <dbReference type="EMBL" id="HIZ19159.1"/>
    </source>
</evidence>
<dbReference type="InterPro" id="IPR009057">
    <property type="entry name" value="Homeodomain-like_sf"/>
</dbReference>
<protein>
    <submittedName>
        <fullName evidence="4">TetR/AcrR family transcriptional regulator</fullName>
    </submittedName>
</protein>
<reference evidence="4" key="2">
    <citation type="submission" date="2021-04" db="EMBL/GenBank/DDBJ databases">
        <authorList>
            <person name="Gilroy R."/>
        </authorList>
    </citation>
    <scope>NUCLEOTIDE SEQUENCE</scope>
    <source>
        <strain evidence="4">ChiHecolR3B27-1887</strain>
    </source>
</reference>
<dbReference type="EMBL" id="DXBZ01000167">
    <property type="protein sequence ID" value="HIZ19159.1"/>
    <property type="molecule type" value="Genomic_DNA"/>
</dbReference>
<reference evidence="4" key="1">
    <citation type="journal article" date="2021" name="PeerJ">
        <title>Extensive microbial diversity within the chicken gut microbiome revealed by metagenomics and culture.</title>
        <authorList>
            <person name="Gilroy R."/>
            <person name="Ravi A."/>
            <person name="Getino M."/>
            <person name="Pursley I."/>
            <person name="Horton D.L."/>
            <person name="Alikhan N.F."/>
            <person name="Baker D."/>
            <person name="Gharbi K."/>
            <person name="Hall N."/>
            <person name="Watson M."/>
            <person name="Adriaenssens E.M."/>
            <person name="Foster-Nyarko E."/>
            <person name="Jarju S."/>
            <person name="Secka A."/>
            <person name="Antonio M."/>
            <person name="Oren A."/>
            <person name="Chaudhuri R.R."/>
            <person name="La Ragione R."/>
            <person name="Hildebrand F."/>
            <person name="Pallen M.J."/>
        </authorList>
    </citation>
    <scope>NUCLEOTIDE SEQUENCE</scope>
    <source>
        <strain evidence="4">ChiHecolR3B27-1887</strain>
    </source>
</reference>
<name>A0A9D2DLZ8_9ACTN</name>
<dbReference type="Proteomes" id="UP000824029">
    <property type="component" value="Unassembled WGS sequence"/>
</dbReference>
<feature type="DNA-binding region" description="H-T-H motif" evidence="2">
    <location>
        <begin position="45"/>
        <end position="64"/>
    </location>
</feature>
<dbReference type="SUPFAM" id="SSF46689">
    <property type="entry name" value="Homeodomain-like"/>
    <property type="match status" value="1"/>
</dbReference>
<dbReference type="Gene3D" id="1.10.357.10">
    <property type="entry name" value="Tetracycline Repressor, domain 2"/>
    <property type="match status" value="1"/>
</dbReference>
<proteinExistence type="predicted"/>
<evidence type="ECO:0000256" key="2">
    <source>
        <dbReference type="PROSITE-ProRule" id="PRU00335"/>
    </source>
</evidence>
<dbReference type="Pfam" id="PF00440">
    <property type="entry name" value="TetR_N"/>
    <property type="match status" value="1"/>
</dbReference>
<dbReference type="GO" id="GO:0003677">
    <property type="term" value="F:DNA binding"/>
    <property type="evidence" value="ECO:0007669"/>
    <property type="project" value="UniProtKB-UniRule"/>
</dbReference>
<feature type="domain" description="HTH tetR-type" evidence="3">
    <location>
        <begin position="22"/>
        <end position="82"/>
    </location>
</feature>
<organism evidence="4 5">
    <name type="scientific">Candidatus Olsenella stercoravium</name>
    <dbReference type="NCBI Taxonomy" id="2838713"/>
    <lineage>
        <taxon>Bacteria</taxon>
        <taxon>Bacillati</taxon>
        <taxon>Actinomycetota</taxon>
        <taxon>Coriobacteriia</taxon>
        <taxon>Coriobacteriales</taxon>
        <taxon>Atopobiaceae</taxon>
        <taxon>Olsenella</taxon>
    </lineage>
</organism>
<dbReference type="PANTHER" id="PTHR43479">
    <property type="entry name" value="ACREF/ENVCD OPERON REPRESSOR-RELATED"/>
    <property type="match status" value="1"/>
</dbReference>
<comment type="caution">
    <text evidence="4">The sequence shown here is derived from an EMBL/GenBank/DDBJ whole genome shotgun (WGS) entry which is preliminary data.</text>
</comment>
<dbReference type="AlphaFoldDB" id="A0A9D2DLZ8"/>
<dbReference type="PROSITE" id="PS50977">
    <property type="entry name" value="HTH_TETR_2"/>
    <property type="match status" value="1"/>
</dbReference>
<evidence type="ECO:0000256" key="1">
    <source>
        <dbReference type="ARBA" id="ARBA00023125"/>
    </source>
</evidence>
<evidence type="ECO:0000313" key="5">
    <source>
        <dbReference type="Proteomes" id="UP000824029"/>
    </source>
</evidence>
<keyword evidence="1 2" id="KW-0238">DNA-binding</keyword>
<dbReference type="InterPro" id="IPR001647">
    <property type="entry name" value="HTH_TetR"/>
</dbReference>
<gene>
    <name evidence="4" type="ORF">IAA22_08650</name>
</gene>
<evidence type="ECO:0000259" key="3">
    <source>
        <dbReference type="PROSITE" id="PS50977"/>
    </source>
</evidence>
<sequence>MSQGEKNQQAERDGKRVDRRVRRSRRAIIEAFDRLIMDEPIDQISVSLIAREADVDRKTFYQHFGSIDGLLDAIAEDVVSELLDKVECATRASSDGSEQRPLRAFLAALTEHLSKNLLLGQRYCEHVPSELLLEHLARSLVRQCVDRGFVSEDIPDDELEMLLAYGLGGLFSLYRWWLLSGRRLTIAEVTQLACQLVEDGVSSFLEEGAWALR</sequence>